<gene>
    <name evidence="1" type="ORF">LR48_Vigan01g007300</name>
</gene>
<accession>A0A0L9TK53</accession>
<dbReference type="EMBL" id="CM003371">
    <property type="protein sequence ID" value="KOM30519.1"/>
    <property type="molecule type" value="Genomic_DNA"/>
</dbReference>
<name>A0A0L9TK53_PHAAN</name>
<sequence length="76" mass="8898">MRVKVNVLDACNTSAIPYVMKLWLELYSVESTLIWQRNMNTFFFNLTLKTIKELNGVPVHLIVGMQYGLRMMNCVR</sequence>
<protein>
    <submittedName>
        <fullName evidence="1">Uncharacterized protein</fullName>
    </submittedName>
</protein>
<dbReference type="Gramene" id="KOM30519">
    <property type="protein sequence ID" value="KOM30519"/>
    <property type="gene ID" value="LR48_Vigan01g007300"/>
</dbReference>
<dbReference type="AlphaFoldDB" id="A0A0L9TK53"/>
<organism evidence="1 2">
    <name type="scientific">Phaseolus angularis</name>
    <name type="common">Azuki bean</name>
    <name type="synonym">Vigna angularis</name>
    <dbReference type="NCBI Taxonomy" id="3914"/>
    <lineage>
        <taxon>Eukaryota</taxon>
        <taxon>Viridiplantae</taxon>
        <taxon>Streptophyta</taxon>
        <taxon>Embryophyta</taxon>
        <taxon>Tracheophyta</taxon>
        <taxon>Spermatophyta</taxon>
        <taxon>Magnoliopsida</taxon>
        <taxon>eudicotyledons</taxon>
        <taxon>Gunneridae</taxon>
        <taxon>Pentapetalae</taxon>
        <taxon>rosids</taxon>
        <taxon>fabids</taxon>
        <taxon>Fabales</taxon>
        <taxon>Fabaceae</taxon>
        <taxon>Papilionoideae</taxon>
        <taxon>50 kb inversion clade</taxon>
        <taxon>NPAAA clade</taxon>
        <taxon>indigoferoid/millettioid clade</taxon>
        <taxon>Phaseoleae</taxon>
        <taxon>Vigna</taxon>
    </lineage>
</organism>
<evidence type="ECO:0000313" key="2">
    <source>
        <dbReference type="Proteomes" id="UP000053144"/>
    </source>
</evidence>
<evidence type="ECO:0000313" key="1">
    <source>
        <dbReference type="EMBL" id="KOM30519.1"/>
    </source>
</evidence>
<reference evidence="2" key="1">
    <citation type="journal article" date="2015" name="Proc. Natl. Acad. Sci. U.S.A.">
        <title>Genome sequencing of adzuki bean (Vigna angularis) provides insight into high starch and low fat accumulation and domestication.</title>
        <authorList>
            <person name="Yang K."/>
            <person name="Tian Z."/>
            <person name="Chen C."/>
            <person name="Luo L."/>
            <person name="Zhao B."/>
            <person name="Wang Z."/>
            <person name="Yu L."/>
            <person name="Li Y."/>
            <person name="Sun Y."/>
            <person name="Li W."/>
            <person name="Chen Y."/>
            <person name="Li Y."/>
            <person name="Zhang Y."/>
            <person name="Ai D."/>
            <person name="Zhao J."/>
            <person name="Shang C."/>
            <person name="Ma Y."/>
            <person name="Wu B."/>
            <person name="Wang M."/>
            <person name="Gao L."/>
            <person name="Sun D."/>
            <person name="Zhang P."/>
            <person name="Guo F."/>
            <person name="Wang W."/>
            <person name="Li Y."/>
            <person name="Wang J."/>
            <person name="Varshney R.K."/>
            <person name="Wang J."/>
            <person name="Ling H.Q."/>
            <person name="Wan P."/>
        </authorList>
    </citation>
    <scope>NUCLEOTIDE SEQUENCE</scope>
    <source>
        <strain evidence="2">cv. Jingnong 6</strain>
    </source>
</reference>
<dbReference type="Proteomes" id="UP000053144">
    <property type="component" value="Chromosome 1"/>
</dbReference>
<proteinExistence type="predicted"/>